<feature type="transmembrane region" description="Helical" evidence="1">
    <location>
        <begin position="42"/>
        <end position="62"/>
    </location>
</feature>
<evidence type="ECO:0000313" key="3">
    <source>
        <dbReference type="EMBL" id="SFL26147.1"/>
    </source>
</evidence>
<dbReference type="RefSeq" id="WP_092037191.1">
    <property type="nucleotide sequence ID" value="NZ_FOTK01000002.1"/>
</dbReference>
<dbReference type="EMBL" id="FOTK01000002">
    <property type="protein sequence ID" value="SFL26147.1"/>
    <property type="molecule type" value="Genomic_DNA"/>
</dbReference>
<dbReference type="PANTHER" id="PTHR30373">
    <property type="entry name" value="UPF0603 PROTEIN YGCG"/>
    <property type="match status" value="1"/>
</dbReference>
<evidence type="ECO:0000313" key="4">
    <source>
        <dbReference type="Proteomes" id="UP000199048"/>
    </source>
</evidence>
<name>A0A1I4GA20_9HYPH</name>
<keyword evidence="4" id="KW-1185">Reference proteome</keyword>
<dbReference type="Gene3D" id="3.10.310.50">
    <property type="match status" value="1"/>
</dbReference>
<dbReference type="OrthoDB" id="5825388at2"/>
<dbReference type="Pfam" id="PF04536">
    <property type="entry name" value="TPM_phosphatase"/>
    <property type="match status" value="1"/>
</dbReference>
<keyword evidence="1" id="KW-1133">Transmembrane helix</keyword>
<proteinExistence type="predicted"/>
<dbReference type="InterPro" id="IPR007621">
    <property type="entry name" value="TPM_dom"/>
</dbReference>
<gene>
    <name evidence="3" type="ORF">SAMN05192568_1002256</name>
</gene>
<keyword evidence="1" id="KW-0472">Membrane</keyword>
<organism evidence="3 4">
    <name type="scientific">Methylobacterium pseudosasicola</name>
    <dbReference type="NCBI Taxonomy" id="582667"/>
    <lineage>
        <taxon>Bacteria</taxon>
        <taxon>Pseudomonadati</taxon>
        <taxon>Pseudomonadota</taxon>
        <taxon>Alphaproteobacteria</taxon>
        <taxon>Hyphomicrobiales</taxon>
        <taxon>Methylobacteriaceae</taxon>
        <taxon>Methylobacterium</taxon>
    </lineage>
</organism>
<dbReference type="AlphaFoldDB" id="A0A1I4GA20"/>
<keyword evidence="1" id="KW-0812">Transmembrane</keyword>
<dbReference type="Proteomes" id="UP000199048">
    <property type="component" value="Unassembled WGS sequence"/>
</dbReference>
<sequence length="210" mass="22336">MTGRIADLLPPAACERLAAAVSRAEAGTSGEIVVMVSRRAGAYRSVVLLAALIAALILPWPLIALTGWSATAILLAQAALVAAILGLSQNERLRLALVPRRLRSARAREAGQRAFWSRGLSRTRSRTGVLLYLSLAERHAEIVTDLGVLQRIPAQAWDGILADLTRALARGEIEGGLTAAVERIGACLAEHLPAGPHDRDELPNRVIVAD</sequence>
<feature type="transmembrane region" description="Helical" evidence="1">
    <location>
        <begin position="68"/>
        <end position="87"/>
    </location>
</feature>
<evidence type="ECO:0000256" key="1">
    <source>
        <dbReference type="SAM" id="Phobius"/>
    </source>
</evidence>
<protein>
    <submittedName>
        <fullName evidence="3">Putative membrane protein</fullName>
    </submittedName>
</protein>
<feature type="domain" description="TPM" evidence="2">
    <location>
        <begin position="79"/>
        <end position="186"/>
    </location>
</feature>
<evidence type="ECO:0000259" key="2">
    <source>
        <dbReference type="Pfam" id="PF04536"/>
    </source>
</evidence>
<dbReference type="PANTHER" id="PTHR30373:SF8">
    <property type="entry name" value="BLL7265 PROTEIN"/>
    <property type="match status" value="1"/>
</dbReference>
<dbReference type="STRING" id="582667.SAMN05192568_1002256"/>
<accession>A0A1I4GA20</accession>
<reference evidence="4" key="1">
    <citation type="submission" date="2016-10" db="EMBL/GenBank/DDBJ databases">
        <authorList>
            <person name="Varghese N."/>
            <person name="Submissions S."/>
        </authorList>
    </citation>
    <scope>NUCLEOTIDE SEQUENCE [LARGE SCALE GENOMIC DNA]</scope>
    <source>
        <strain evidence="4">BL36</strain>
    </source>
</reference>